<keyword evidence="3" id="KW-1185">Reference proteome</keyword>
<feature type="compositionally biased region" description="Acidic residues" evidence="1">
    <location>
        <begin position="130"/>
        <end position="141"/>
    </location>
</feature>
<gene>
    <name evidence="2" type="ORF">NE237_010157</name>
</gene>
<name>A0A9Q0R1B8_9MAGN</name>
<dbReference type="Proteomes" id="UP001141806">
    <property type="component" value="Unassembled WGS sequence"/>
</dbReference>
<proteinExistence type="predicted"/>
<organism evidence="2 3">
    <name type="scientific">Protea cynaroides</name>
    <dbReference type="NCBI Taxonomy" id="273540"/>
    <lineage>
        <taxon>Eukaryota</taxon>
        <taxon>Viridiplantae</taxon>
        <taxon>Streptophyta</taxon>
        <taxon>Embryophyta</taxon>
        <taxon>Tracheophyta</taxon>
        <taxon>Spermatophyta</taxon>
        <taxon>Magnoliopsida</taxon>
        <taxon>Proteales</taxon>
        <taxon>Proteaceae</taxon>
        <taxon>Protea</taxon>
    </lineage>
</organism>
<evidence type="ECO:0000313" key="3">
    <source>
        <dbReference type="Proteomes" id="UP001141806"/>
    </source>
</evidence>
<reference evidence="2" key="1">
    <citation type="journal article" date="2023" name="Plant J.">
        <title>The genome of the king protea, Protea cynaroides.</title>
        <authorList>
            <person name="Chang J."/>
            <person name="Duong T.A."/>
            <person name="Schoeman C."/>
            <person name="Ma X."/>
            <person name="Roodt D."/>
            <person name="Barker N."/>
            <person name="Li Z."/>
            <person name="Van de Peer Y."/>
            <person name="Mizrachi E."/>
        </authorList>
    </citation>
    <scope>NUCLEOTIDE SEQUENCE</scope>
    <source>
        <tissue evidence="2">Young leaves</tissue>
    </source>
</reference>
<evidence type="ECO:0000313" key="2">
    <source>
        <dbReference type="EMBL" id="KAJ4979377.1"/>
    </source>
</evidence>
<comment type="caution">
    <text evidence="2">The sequence shown here is derived from an EMBL/GenBank/DDBJ whole genome shotgun (WGS) entry which is preliminary data.</text>
</comment>
<feature type="region of interest" description="Disordered" evidence="1">
    <location>
        <begin position="127"/>
        <end position="148"/>
    </location>
</feature>
<dbReference type="AlphaFoldDB" id="A0A9Q0R1B8"/>
<dbReference type="EMBL" id="JAMYWD010000002">
    <property type="protein sequence ID" value="KAJ4979377.1"/>
    <property type="molecule type" value="Genomic_DNA"/>
</dbReference>
<sequence length="174" mass="18569">MRKIRREIGAAEAMAEKRIIAVLGSNSDKSKVSDSVNPAQVGGNNTAINSAAVDGPEILMKVPIGPDPVTLEHAGNLLSALAIVEPWDGSPTAMFSLSQSPSSIEQIPIATMPPFSCSGGAAGYMNEDYSSSDEERQEEEWFASKNSISTSVGAPENYQEWGFKEPRPPHSFPC</sequence>
<protein>
    <submittedName>
        <fullName evidence="2">Uncharacterized protein</fullName>
    </submittedName>
</protein>
<accession>A0A9Q0R1B8</accession>
<evidence type="ECO:0000256" key="1">
    <source>
        <dbReference type="SAM" id="MobiDB-lite"/>
    </source>
</evidence>